<dbReference type="AlphaFoldDB" id="A0A0K1NJ91"/>
<feature type="signal peptide" evidence="1">
    <location>
        <begin position="1"/>
        <end position="21"/>
    </location>
</feature>
<dbReference type="KEGG" id="pfus:ADJ77_02655"/>
<dbReference type="Proteomes" id="UP000060345">
    <property type="component" value="Chromosome 1"/>
</dbReference>
<sequence length="342" mass="39684">MMKRMLILCLALLGWIYSAFGQATFKIDGFSKQYYGKVYFSDTTEITSEGWVEVYDRVTEKKLIHVDADELSFNLHDGELKADIAEIPYGEHSVLLYKDYNFDGKKDFAIMDGFNSCYHGPSFQIYLASKNGFVYSDSFTRLAQDYCGMFSVDHENEIISTMVKSGCCWHQFSNYIVKNNEPKLISSYTVDGQNDPIYIERTKEWDGKKMVETVSTSIELESENIKEYFKFHVDKVNKDIILYYNINDRMLYYAITNDKGNVELYYPVDSPYKSPDFRYDKTNGKVSFKNKDAYYTIYDKAGNIGIDITFKGKTHHWKGNSKSRRGSIGKLLKAKLDNVVYR</sequence>
<name>A0A0K1NJ91_9BACT</name>
<dbReference type="EMBL" id="CP012074">
    <property type="protein sequence ID" value="AKU68751.1"/>
    <property type="molecule type" value="Genomic_DNA"/>
</dbReference>
<evidence type="ECO:0000313" key="2">
    <source>
        <dbReference type="EMBL" id="AKU68751.1"/>
    </source>
</evidence>
<feature type="chain" id="PRO_5005464578" evidence="1">
    <location>
        <begin position="22"/>
        <end position="342"/>
    </location>
</feature>
<accession>A0A0K1NJ91</accession>
<reference evidence="2 3" key="1">
    <citation type="submission" date="2015-07" db="EMBL/GenBank/DDBJ databases">
        <authorList>
            <person name="Noorani M."/>
        </authorList>
    </citation>
    <scope>NUCLEOTIDE SEQUENCE [LARGE SCALE GENOMIC DNA]</scope>
    <source>
        <strain evidence="2 3">W1435</strain>
    </source>
</reference>
<dbReference type="NCBIfam" id="NF047539">
    <property type="entry name" value="XAC2610_fam"/>
    <property type="match status" value="1"/>
</dbReference>
<protein>
    <submittedName>
        <fullName evidence="2">Uncharacterized protein</fullName>
    </submittedName>
</protein>
<evidence type="ECO:0000256" key="1">
    <source>
        <dbReference type="SAM" id="SignalP"/>
    </source>
</evidence>
<dbReference type="RefSeq" id="WP_042741039.1">
    <property type="nucleotide sequence ID" value="NZ_BAKO01000026.1"/>
</dbReference>
<gene>
    <name evidence="2" type="ORF">ADJ77_02655</name>
</gene>
<dbReference type="eggNOG" id="COG4461">
    <property type="taxonomic scope" value="Bacteria"/>
</dbReference>
<keyword evidence="1" id="KW-0732">Signal</keyword>
<proteinExistence type="predicted"/>
<evidence type="ECO:0000313" key="3">
    <source>
        <dbReference type="Proteomes" id="UP000060345"/>
    </source>
</evidence>
<dbReference type="InterPro" id="IPR058087">
    <property type="entry name" value="XAC2610_dom"/>
</dbReference>
<organism evidence="2 3">
    <name type="scientific">Prevotella fusca JCM 17724</name>
    <dbReference type="NCBI Taxonomy" id="1236517"/>
    <lineage>
        <taxon>Bacteria</taxon>
        <taxon>Pseudomonadati</taxon>
        <taxon>Bacteroidota</taxon>
        <taxon>Bacteroidia</taxon>
        <taxon>Bacteroidales</taxon>
        <taxon>Prevotellaceae</taxon>
        <taxon>Prevotella</taxon>
    </lineage>
</organism>